<keyword evidence="3 7" id="KW-0378">Hydrolase</keyword>
<dbReference type="Pfam" id="PF16188">
    <property type="entry name" value="Peptidase_M24_C"/>
    <property type="match status" value="1"/>
</dbReference>
<dbReference type="Pfam" id="PF16189">
    <property type="entry name" value="Creatinase_N_2"/>
    <property type="match status" value="1"/>
</dbReference>
<evidence type="ECO:0000313" key="8">
    <source>
        <dbReference type="Proteomes" id="UP001556692"/>
    </source>
</evidence>
<dbReference type="EMBL" id="JBDPGJ010000008">
    <property type="protein sequence ID" value="MEX0409299.1"/>
    <property type="molecule type" value="Genomic_DNA"/>
</dbReference>
<feature type="domain" description="Peptidase M24" evidence="4">
    <location>
        <begin position="323"/>
        <end position="538"/>
    </location>
</feature>
<keyword evidence="7" id="KW-0645">Protease</keyword>
<dbReference type="InterPro" id="IPR033740">
    <property type="entry name" value="Pept_M24B"/>
</dbReference>
<dbReference type="PANTHER" id="PTHR43763:SF6">
    <property type="entry name" value="XAA-PRO AMINOPEPTIDASE 1"/>
    <property type="match status" value="1"/>
</dbReference>
<evidence type="ECO:0000259" key="5">
    <source>
        <dbReference type="Pfam" id="PF01321"/>
    </source>
</evidence>
<protein>
    <submittedName>
        <fullName evidence="7">Aminopeptidase P family protein</fullName>
        <ecNumber evidence="7">3.4.11.-</ecNumber>
    </submittedName>
</protein>
<dbReference type="EC" id="3.4.11.-" evidence="7"/>
<evidence type="ECO:0000313" key="7">
    <source>
        <dbReference type="EMBL" id="MEX0409299.1"/>
    </source>
</evidence>
<dbReference type="Gene3D" id="3.40.350.10">
    <property type="entry name" value="Creatinase/prolidase N-terminal domain"/>
    <property type="match status" value="2"/>
</dbReference>
<comment type="caution">
    <text evidence="7">The sequence shown here is derived from an EMBL/GenBank/DDBJ whole genome shotgun (WGS) entry which is preliminary data.</text>
</comment>
<comment type="similarity">
    <text evidence="1">Belongs to the peptidase M24B family.</text>
</comment>
<dbReference type="InterPro" id="IPR000994">
    <property type="entry name" value="Pept_M24"/>
</dbReference>
<gene>
    <name evidence="7" type="ORF">ABGN05_27020</name>
</gene>
<dbReference type="Pfam" id="PF01321">
    <property type="entry name" value="Creatinase_N"/>
    <property type="match status" value="1"/>
</dbReference>
<dbReference type="Gene3D" id="3.90.230.10">
    <property type="entry name" value="Creatinase/methionine aminopeptidase superfamily"/>
    <property type="match status" value="1"/>
</dbReference>
<evidence type="ECO:0000256" key="1">
    <source>
        <dbReference type="ARBA" id="ARBA00008766"/>
    </source>
</evidence>
<feature type="domain" description="Peptidase M24 C-terminal" evidence="6">
    <location>
        <begin position="549"/>
        <end position="608"/>
    </location>
</feature>
<dbReference type="InterPro" id="IPR000587">
    <property type="entry name" value="Creatinase_N"/>
</dbReference>
<evidence type="ECO:0000259" key="4">
    <source>
        <dbReference type="Pfam" id="PF00557"/>
    </source>
</evidence>
<accession>A0ABV3STS0</accession>
<keyword evidence="8" id="KW-1185">Reference proteome</keyword>
<dbReference type="Pfam" id="PF00557">
    <property type="entry name" value="Peptidase_M24"/>
    <property type="match status" value="1"/>
</dbReference>
<dbReference type="InterPro" id="IPR029149">
    <property type="entry name" value="Creatin/AminoP/Spt16_N"/>
</dbReference>
<organism evidence="7 8">
    <name type="scientific">Aquibium pacificus</name>
    <dbReference type="NCBI Taxonomy" id="3153579"/>
    <lineage>
        <taxon>Bacteria</taxon>
        <taxon>Pseudomonadati</taxon>
        <taxon>Pseudomonadota</taxon>
        <taxon>Alphaproteobacteria</taxon>
        <taxon>Hyphomicrobiales</taxon>
        <taxon>Phyllobacteriaceae</taxon>
        <taxon>Aquibium</taxon>
    </lineage>
</organism>
<sequence>MFQTFEAVSDPSHAAPRVARLREWLGAEGIDGFLVPRADEHQGEYVPARAERLRWITGFTGSAGVALILADGAHLFVDGRYTLQAAGQVDPELFAVESLVDTPPPAWIAENLLEGTRLGFDPWLHTIGDAAALRKAVAKRKGTLVAVERNPIDAIWDDQPAPPLEPVEIHPERFAGRLAKEKLAELAAIVAKDGADHCVLTDPASLCWAFNIRGRDVPHTPLALGFAVLSAEGRPTLFMDERKLPMKVKAYLTQLADLKDPAALDGEIARLAAAGAAIGLDHGLAAEKLRMLVEENGGKVVRMADPARLPRATKNAAELAGSRAAHRRDGAAVTRYLAWLDRQQPGSVDEIGAVSELEAARRRAGEEAQMPLRDISFDTISGAGPNGAIIHYRVTKATNRTLGEGELFLVDSGAQYQDGTTDITRTVPIGQPSGEMRERYTLVLKGMIGISLLKFPAGTRGADIDAVARLALWKAGLDYGHGTGHGVGAYLSVHEGPQRIAKTGTEKLLPGMILSNEPGYYKAGHYGIRLENLIVVTEPETIPGGDKPMHAFETLTLAPFDRRLIDPDLLTVEERAWLDAYHARVLAEIGPMLGGEDRAWLDRAARPL</sequence>
<dbReference type="SUPFAM" id="SSF55920">
    <property type="entry name" value="Creatinase/aminopeptidase"/>
    <property type="match status" value="1"/>
</dbReference>
<dbReference type="InterPro" id="IPR050422">
    <property type="entry name" value="X-Pro_aminopeptidase_P"/>
</dbReference>
<evidence type="ECO:0000256" key="2">
    <source>
        <dbReference type="ARBA" id="ARBA00022723"/>
    </source>
</evidence>
<dbReference type="Proteomes" id="UP001556692">
    <property type="component" value="Unassembled WGS sequence"/>
</dbReference>
<feature type="domain" description="Creatinase N-terminal" evidence="5">
    <location>
        <begin position="17"/>
        <end position="145"/>
    </location>
</feature>
<reference evidence="7 8" key="1">
    <citation type="submission" date="2024-05" db="EMBL/GenBank/DDBJ databases">
        <authorList>
            <person name="Jiang F."/>
        </authorList>
    </citation>
    <scope>NUCLEOTIDE SEQUENCE [LARGE SCALE GENOMIC DNA]</scope>
    <source>
        <strain evidence="7 8">LZ166</strain>
    </source>
</reference>
<dbReference type="SUPFAM" id="SSF53092">
    <property type="entry name" value="Creatinase/prolidase N-terminal domain"/>
    <property type="match status" value="1"/>
</dbReference>
<dbReference type="CDD" id="cd01085">
    <property type="entry name" value="APP"/>
    <property type="match status" value="1"/>
</dbReference>
<keyword evidence="2" id="KW-0479">Metal-binding</keyword>
<dbReference type="RefSeq" id="WP_367957151.1">
    <property type="nucleotide sequence ID" value="NZ_JBDPGJ010000008.1"/>
</dbReference>
<name>A0ABV3STS0_9HYPH</name>
<keyword evidence="7" id="KW-0031">Aminopeptidase</keyword>
<dbReference type="GO" id="GO:0004177">
    <property type="term" value="F:aminopeptidase activity"/>
    <property type="evidence" value="ECO:0007669"/>
    <property type="project" value="UniProtKB-KW"/>
</dbReference>
<evidence type="ECO:0000256" key="3">
    <source>
        <dbReference type="ARBA" id="ARBA00022801"/>
    </source>
</evidence>
<proteinExistence type="inferred from homology"/>
<dbReference type="PANTHER" id="PTHR43763">
    <property type="entry name" value="XAA-PRO AMINOPEPTIDASE 1"/>
    <property type="match status" value="1"/>
</dbReference>
<evidence type="ECO:0000259" key="6">
    <source>
        <dbReference type="Pfam" id="PF16188"/>
    </source>
</evidence>
<dbReference type="InterPro" id="IPR032416">
    <property type="entry name" value="Peptidase_M24_C"/>
</dbReference>
<dbReference type="InterPro" id="IPR036005">
    <property type="entry name" value="Creatinase/aminopeptidase-like"/>
</dbReference>